<feature type="domain" description="SGNH hydrolase-type esterase" evidence="1">
    <location>
        <begin position="102"/>
        <end position="284"/>
    </location>
</feature>
<dbReference type="Proteomes" id="UP001363010">
    <property type="component" value="Unassembled WGS sequence"/>
</dbReference>
<dbReference type="Pfam" id="PF13472">
    <property type="entry name" value="Lipase_GDSL_2"/>
    <property type="match status" value="1"/>
</dbReference>
<dbReference type="GO" id="GO:0016787">
    <property type="term" value="F:hydrolase activity"/>
    <property type="evidence" value="ECO:0007669"/>
    <property type="project" value="UniProtKB-KW"/>
</dbReference>
<comment type="caution">
    <text evidence="2">The sequence shown here is derived from an EMBL/GenBank/DDBJ whole genome shotgun (WGS) entry which is preliminary data.</text>
</comment>
<proteinExistence type="predicted"/>
<evidence type="ECO:0000313" key="2">
    <source>
        <dbReference type="EMBL" id="MEJ8823453.1"/>
    </source>
</evidence>
<keyword evidence="3" id="KW-1185">Reference proteome</keyword>
<organism evidence="2 3">
    <name type="scientific">Variovorax humicola</name>
    <dbReference type="NCBI Taxonomy" id="1769758"/>
    <lineage>
        <taxon>Bacteria</taxon>
        <taxon>Pseudomonadati</taxon>
        <taxon>Pseudomonadota</taxon>
        <taxon>Betaproteobacteria</taxon>
        <taxon>Burkholderiales</taxon>
        <taxon>Comamonadaceae</taxon>
        <taxon>Variovorax</taxon>
    </lineage>
</organism>
<sequence>MRLRALVFIALAIGMATLLGLVAWPDDLPTGAVHHPVTSAISVAVIGDSGSQSYQDKITFPPGSRERGGALRERTFQWTEVLVRLRGTEVDLGPWVRWGRLGLVAWLRDLIGLGGGRAPEKEDYLYNFANSGASCKHIMGERFGQRYRQVPRLLALMNEDPERWRRGVVVIAMGTNDWNGLLDVQARNPTAPEIRAAVDYCREQIELAIETIHAVHPSTRVLVVGGGNQADDPSTFNGYRSIGATANINHAVDEFDDALRSIAARDPKRVGFVDFGAWFKQRWGARRLNGVPAYRRVSIGSLQVSNTSGDGLENAWLSDGHAGTAMNALWAQYLIGRLREISGAQLTPISDEEVIRFVVGDEAPSRP</sequence>
<dbReference type="InterPro" id="IPR036514">
    <property type="entry name" value="SGNH_hydro_sf"/>
</dbReference>
<dbReference type="Gene3D" id="3.40.50.1110">
    <property type="entry name" value="SGNH hydrolase"/>
    <property type="match status" value="1"/>
</dbReference>
<dbReference type="RefSeq" id="WP_340364602.1">
    <property type="nucleotide sequence ID" value="NZ_JBBKZV010000008.1"/>
</dbReference>
<gene>
    <name evidence="2" type="ORF">WKW80_15650</name>
</gene>
<evidence type="ECO:0000313" key="3">
    <source>
        <dbReference type="Proteomes" id="UP001363010"/>
    </source>
</evidence>
<dbReference type="InterPro" id="IPR013830">
    <property type="entry name" value="SGNH_hydro"/>
</dbReference>
<dbReference type="EMBL" id="JBBKZV010000008">
    <property type="protein sequence ID" value="MEJ8823453.1"/>
    <property type="molecule type" value="Genomic_DNA"/>
</dbReference>
<evidence type="ECO:0000259" key="1">
    <source>
        <dbReference type="Pfam" id="PF13472"/>
    </source>
</evidence>
<dbReference type="EC" id="3.1.-.-" evidence="2"/>
<keyword evidence="2" id="KW-0378">Hydrolase</keyword>
<name>A0ABU8W0Q4_9BURK</name>
<dbReference type="SUPFAM" id="SSF52266">
    <property type="entry name" value="SGNH hydrolase"/>
    <property type="match status" value="1"/>
</dbReference>
<reference evidence="2 3" key="1">
    <citation type="submission" date="2024-03" db="EMBL/GenBank/DDBJ databases">
        <title>Novel species of the genus Variovorax.</title>
        <authorList>
            <person name="Liu Q."/>
            <person name="Xin Y.-H."/>
        </authorList>
    </citation>
    <scope>NUCLEOTIDE SEQUENCE [LARGE SCALE GENOMIC DNA]</scope>
    <source>
        <strain evidence="2 3">KACC 18501</strain>
    </source>
</reference>
<accession>A0ABU8W0Q4</accession>
<protein>
    <submittedName>
        <fullName evidence="2">SGNH/GDSL hydrolase family protein</fullName>
        <ecNumber evidence="2">3.1.-.-</ecNumber>
    </submittedName>
</protein>